<reference evidence="1 2" key="1">
    <citation type="submission" date="2016-02" db="EMBL/GenBank/DDBJ databases">
        <title>Paenibacillus sp. LPB0068, isolated from Crassostrea gigas.</title>
        <authorList>
            <person name="Shin S.-K."/>
            <person name="Yi H."/>
        </authorList>
    </citation>
    <scope>NUCLEOTIDE SEQUENCE [LARGE SCALE GENOMIC DNA]</scope>
    <source>
        <strain evidence="1 2">LPB0068</strain>
    </source>
</reference>
<dbReference type="SUPFAM" id="SSF54001">
    <property type="entry name" value="Cysteine proteinases"/>
    <property type="match status" value="1"/>
</dbReference>
<dbReference type="Gene3D" id="3.90.1720.10">
    <property type="entry name" value="endopeptidase domain like (from Nostoc punctiforme)"/>
    <property type="match status" value="1"/>
</dbReference>
<proteinExistence type="predicted"/>
<evidence type="ECO:0000313" key="1">
    <source>
        <dbReference type="EMBL" id="OAB77642.1"/>
    </source>
</evidence>
<gene>
    <name evidence="1" type="ORF">PNBC_01120</name>
</gene>
<evidence type="ECO:0000313" key="2">
    <source>
        <dbReference type="Proteomes" id="UP000077134"/>
    </source>
</evidence>
<organism evidence="1 2">
    <name type="scientific">Paenibacillus crassostreae</name>
    <dbReference type="NCBI Taxonomy" id="1763538"/>
    <lineage>
        <taxon>Bacteria</taxon>
        <taxon>Bacillati</taxon>
        <taxon>Bacillota</taxon>
        <taxon>Bacilli</taxon>
        <taxon>Bacillales</taxon>
        <taxon>Paenibacillaceae</taxon>
        <taxon>Paenibacillus</taxon>
    </lineage>
</organism>
<keyword evidence="2" id="KW-1185">Reference proteome</keyword>
<dbReference type="Proteomes" id="UP000077134">
    <property type="component" value="Unassembled WGS sequence"/>
</dbReference>
<sequence>MSKEHEVYVLLTDTGTLLTRTIKWFTKDPLNHASIAFDRELTEVYSFGRKNPHNPFFGGFIKEDMNGKLFRHATCAVYCCKVTSIEYQHIRRQILHMERNQEQYKYNLIGMFALLLNIQIKRDHAYFCSQFVASVFETSGVHLVNKSCLLATPGDLVHAPDLQLMYEGKLRTYLQPTRFPFKRIVTA</sequence>
<dbReference type="EMBL" id="LSFN01000002">
    <property type="protein sequence ID" value="OAB77642.1"/>
    <property type="molecule type" value="Genomic_DNA"/>
</dbReference>
<dbReference type="OrthoDB" id="1645744at2"/>
<accession>A0A167GJX6</accession>
<dbReference type="InterPro" id="IPR038765">
    <property type="entry name" value="Papain-like_cys_pep_sf"/>
</dbReference>
<comment type="caution">
    <text evidence="1">The sequence shown here is derived from an EMBL/GenBank/DDBJ whole genome shotgun (WGS) entry which is preliminary data.</text>
</comment>
<protein>
    <submittedName>
        <fullName evidence="1">Uncharacterized protein</fullName>
    </submittedName>
</protein>
<dbReference type="AlphaFoldDB" id="A0A167GJX6"/>
<name>A0A167GJX6_9BACL</name>
<dbReference type="KEGG" id="pcx:LPB68_08040"/>
<dbReference type="RefSeq" id="WP_068654412.1">
    <property type="nucleotide sequence ID" value="NZ_CP017770.1"/>
</dbReference>